<dbReference type="GO" id="GO:0016887">
    <property type="term" value="F:ATP hydrolysis activity"/>
    <property type="evidence" value="ECO:0007669"/>
    <property type="project" value="TreeGrafter"/>
</dbReference>
<dbReference type="PANTHER" id="PTHR30258:SF3">
    <property type="entry name" value="SLL1921 PROTEIN"/>
    <property type="match status" value="1"/>
</dbReference>
<dbReference type="EMBL" id="CP043316">
    <property type="protein sequence ID" value="QEK38312.1"/>
    <property type="molecule type" value="Genomic_DNA"/>
</dbReference>
<dbReference type="KEGG" id="cpri:FZC34_00005"/>
<evidence type="ECO:0000256" key="2">
    <source>
        <dbReference type="ARBA" id="ARBA00022741"/>
    </source>
</evidence>
<evidence type="ECO:0000256" key="3">
    <source>
        <dbReference type="ARBA" id="ARBA00022840"/>
    </source>
</evidence>
<keyword evidence="2" id="KW-0547">Nucleotide-binding</keyword>
<dbReference type="OrthoDB" id="9804785at2"/>
<dbReference type="SUPFAM" id="SSF52540">
    <property type="entry name" value="P-loop containing nucleoside triphosphate hydrolases"/>
    <property type="match status" value="1"/>
</dbReference>
<protein>
    <submittedName>
        <fullName evidence="5">Type II/IV secretion system protein</fullName>
    </submittedName>
</protein>
<name>A0A5C0UGA4_9PROT</name>
<evidence type="ECO:0000259" key="4">
    <source>
        <dbReference type="Pfam" id="PF00437"/>
    </source>
</evidence>
<dbReference type="CDD" id="cd01129">
    <property type="entry name" value="PulE-GspE-like"/>
    <property type="match status" value="1"/>
</dbReference>
<keyword evidence="6" id="KW-1185">Reference proteome</keyword>
<accession>A0A5C0UGA4</accession>
<organism evidence="5 6">
    <name type="scientific">Candidatus Cytomitobacter primus</name>
    <dbReference type="NCBI Taxonomy" id="2066024"/>
    <lineage>
        <taxon>Bacteria</taxon>
        <taxon>Pseudomonadati</taxon>
        <taxon>Pseudomonadota</taxon>
        <taxon>Alphaproteobacteria</taxon>
        <taxon>Holosporales</taxon>
        <taxon>Holosporaceae</taxon>
        <taxon>Candidatus Cytomitobacter</taxon>
    </lineage>
</organism>
<dbReference type="GO" id="GO:0005886">
    <property type="term" value="C:plasma membrane"/>
    <property type="evidence" value="ECO:0007669"/>
    <property type="project" value="TreeGrafter"/>
</dbReference>
<dbReference type="Gene3D" id="3.40.50.300">
    <property type="entry name" value="P-loop containing nucleotide triphosphate hydrolases"/>
    <property type="match status" value="1"/>
</dbReference>
<evidence type="ECO:0000256" key="1">
    <source>
        <dbReference type="ARBA" id="ARBA00006611"/>
    </source>
</evidence>
<keyword evidence="3" id="KW-0067">ATP-binding</keyword>
<proteinExistence type="inferred from homology"/>
<dbReference type="PANTHER" id="PTHR30258">
    <property type="entry name" value="TYPE II SECRETION SYSTEM PROTEIN GSPE-RELATED"/>
    <property type="match status" value="1"/>
</dbReference>
<dbReference type="RefSeq" id="WP_148971428.1">
    <property type="nucleotide sequence ID" value="NZ_CP043316.1"/>
</dbReference>
<dbReference type="Proteomes" id="UP000325004">
    <property type="component" value="Chromosome"/>
</dbReference>
<gene>
    <name evidence="5" type="ORF">FZC34_00005</name>
</gene>
<dbReference type="InterPro" id="IPR027417">
    <property type="entry name" value="P-loop_NTPase"/>
</dbReference>
<evidence type="ECO:0000313" key="6">
    <source>
        <dbReference type="Proteomes" id="UP000325004"/>
    </source>
</evidence>
<dbReference type="Pfam" id="PF00437">
    <property type="entry name" value="T2SSE"/>
    <property type="match status" value="1"/>
</dbReference>
<sequence>MNYANSKEIQSVEDELDISNCFVEDSLLSAFPENFCIKKSILPLSFTNGILTIASSEDVFYISEDISSYVKFDRLIYKKVKKDLIISYIKKFYKKLNFQSSDFNSEISNIGEYICDKILLDSFTKKASDIHFCPGINSVSVKYRVDGVLRNVFEFEKEKWPPVSVRIKVISELDISETRIPQDGSFSKEISGKKIDFRVACHPTMHGENIVLRVLGNSKPIDLKELNYSQDTLENINKFIDMPDGLVIFTGPVGSGKTTSLYSILSHLDPHSNNIVTLEDPIESYIPLVRQTDVNKSPNMNFASGIKSLLRQDPNIMLIGEIRDSETAHMVMRAAMTGHKIFTTLHTNNVFGVFDRLIEFGIEKTLIMQYLKGVVSQRLIRKLCSCKELVPNNLPELAQNSIQSKFIFQEAGCNKCDHTGFDGRVVVAESAYIKNDACCGGTIYNQVDMKKLIPEDFKTMSMNAIERVISGDTTYNEIKKSFDIY</sequence>
<dbReference type="Gene3D" id="3.30.450.90">
    <property type="match status" value="1"/>
</dbReference>
<comment type="similarity">
    <text evidence="1">Belongs to the GSP E family.</text>
</comment>
<evidence type="ECO:0000313" key="5">
    <source>
        <dbReference type="EMBL" id="QEK38312.1"/>
    </source>
</evidence>
<dbReference type="AlphaFoldDB" id="A0A5C0UGA4"/>
<dbReference type="InterPro" id="IPR001482">
    <property type="entry name" value="T2SS/T4SS_dom"/>
</dbReference>
<feature type="domain" description="Bacterial type II secretion system protein E" evidence="4">
    <location>
        <begin position="110"/>
        <end position="479"/>
    </location>
</feature>
<reference evidence="5 6" key="1">
    <citation type="submission" date="2019-08" db="EMBL/GenBank/DDBJ databases">
        <title>Highly reduced genomes of protist endosymbionts show evolutionary convergence.</title>
        <authorList>
            <person name="George E."/>
            <person name="Husnik F."/>
            <person name="Tashyreva D."/>
            <person name="Prokopchuk G."/>
            <person name="Horak A."/>
            <person name="Kwong W.K."/>
            <person name="Lukes J."/>
            <person name="Keeling P.J."/>
        </authorList>
    </citation>
    <scope>NUCLEOTIDE SEQUENCE [LARGE SCALE GENOMIC DNA]</scope>
    <source>
        <strain evidence="5">1604LC</strain>
    </source>
</reference>
<dbReference type="GO" id="GO:0005524">
    <property type="term" value="F:ATP binding"/>
    <property type="evidence" value="ECO:0007669"/>
    <property type="project" value="UniProtKB-KW"/>
</dbReference>